<accession>A0A8S5SWB3</accession>
<proteinExistence type="predicted"/>
<name>A0A8S5SWB3_9VIRU</name>
<sequence length="74" mass="8715">MKMQAKSNIVPGLQYDPDRCIYITCIPQVQLYLQNEAELLDILSSKTKTNQLVFVFERNALTRHLYEVWKNSRP</sequence>
<protein>
    <submittedName>
        <fullName evidence="1">Uncharacterized protein</fullName>
    </submittedName>
</protein>
<organism evidence="1">
    <name type="scientific">virus sp. ctoC338</name>
    <dbReference type="NCBI Taxonomy" id="2827997"/>
    <lineage>
        <taxon>Viruses</taxon>
    </lineage>
</organism>
<evidence type="ECO:0000313" key="1">
    <source>
        <dbReference type="EMBL" id="DAF55380.1"/>
    </source>
</evidence>
<reference evidence="1" key="1">
    <citation type="journal article" date="2021" name="Proc. Natl. Acad. Sci. U.S.A.">
        <title>A Catalog of Tens of Thousands of Viruses from Human Metagenomes Reveals Hidden Associations with Chronic Diseases.</title>
        <authorList>
            <person name="Tisza M.J."/>
            <person name="Buck C.B."/>
        </authorList>
    </citation>
    <scope>NUCLEOTIDE SEQUENCE</scope>
    <source>
        <strain evidence="1">CtoC338</strain>
    </source>
</reference>
<dbReference type="EMBL" id="BK032688">
    <property type="protein sequence ID" value="DAF55380.1"/>
    <property type="molecule type" value="Genomic_DNA"/>
</dbReference>